<feature type="signal peptide" evidence="9">
    <location>
        <begin position="1"/>
        <end position="24"/>
    </location>
</feature>
<proteinExistence type="inferred from homology"/>
<dbReference type="SUPFAM" id="SSF51445">
    <property type="entry name" value="(Trans)glycosidases"/>
    <property type="match status" value="1"/>
</dbReference>
<evidence type="ECO:0000256" key="5">
    <source>
        <dbReference type="ARBA" id="ARBA00023295"/>
    </source>
</evidence>
<dbReference type="PROSITE" id="PS51910">
    <property type="entry name" value="GH18_2"/>
    <property type="match status" value="1"/>
</dbReference>
<protein>
    <submittedName>
        <fullName evidence="11">Glycoside hydrolase family 18 protein</fullName>
    </submittedName>
</protein>
<dbReference type="InterPro" id="IPR001579">
    <property type="entry name" value="Glyco_hydro_18_chit_AS"/>
</dbReference>
<keyword evidence="6" id="KW-0624">Polysaccharide degradation</keyword>
<keyword evidence="12" id="KW-1185">Reference proteome</keyword>
<dbReference type="HOGENOM" id="CLU_050410_1_0_1"/>
<dbReference type="Proteomes" id="UP000016930">
    <property type="component" value="Unassembled WGS sequence"/>
</dbReference>
<keyword evidence="2 7" id="KW-0378">Hydrolase</keyword>
<evidence type="ECO:0000259" key="10">
    <source>
        <dbReference type="PROSITE" id="PS51910"/>
    </source>
</evidence>
<evidence type="ECO:0000313" key="12">
    <source>
        <dbReference type="Proteomes" id="UP000016930"/>
    </source>
</evidence>
<dbReference type="CDD" id="cd00598">
    <property type="entry name" value="GH18_chitinase-like"/>
    <property type="match status" value="1"/>
</dbReference>
<dbReference type="GO" id="GO:0006032">
    <property type="term" value="P:chitin catabolic process"/>
    <property type="evidence" value="ECO:0007669"/>
    <property type="project" value="UniProtKB-KW"/>
</dbReference>
<dbReference type="InterPro" id="IPR001223">
    <property type="entry name" value="Glyco_hydro18_cat"/>
</dbReference>
<gene>
    <name evidence="11" type="ORF">CERSUDRAFT_114660</name>
</gene>
<accession>M2RD55</accession>
<evidence type="ECO:0000256" key="3">
    <source>
        <dbReference type="ARBA" id="ARBA00023024"/>
    </source>
</evidence>
<organism evidence="11 12">
    <name type="scientific">Ceriporiopsis subvermispora (strain B)</name>
    <name type="common">White-rot fungus</name>
    <name type="synonym">Gelatoporia subvermispora</name>
    <dbReference type="NCBI Taxonomy" id="914234"/>
    <lineage>
        <taxon>Eukaryota</taxon>
        <taxon>Fungi</taxon>
        <taxon>Dikarya</taxon>
        <taxon>Basidiomycota</taxon>
        <taxon>Agaricomycotina</taxon>
        <taxon>Agaricomycetes</taxon>
        <taxon>Polyporales</taxon>
        <taxon>Gelatoporiaceae</taxon>
        <taxon>Gelatoporia</taxon>
    </lineage>
</organism>
<dbReference type="AlphaFoldDB" id="M2RD55"/>
<feature type="domain" description="GH18" evidence="10">
    <location>
        <begin position="47"/>
        <end position="328"/>
    </location>
</feature>
<evidence type="ECO:0000256" key="2">
    <source>
        <dbReference type="ARBA" id="ARBA00022801"/>
    </source>
</evidence>
<keyword evidence="3" id="KW-0146">Chitin degradation</keyword>
<sequence length="328" mass="34669">MFSHMLTRLVAAAALTACAAPVLAAPTVDVTQHESRDIVKRTVPAAPRFVIYSDEWVSGENGPPAVSEIEGYNVFAMSFLLLSGPADQAAEWAEISASQRSTIKSQYSAAGISLIVSAFGSTDAPTSSGADPVGTANTMAAWVKQYDLDGIDVDYEDFNAMDGSGSAAEDWLISFTQQLRSQLPQGQYIISHAPVAPWLSPSSVWAGGGYLKVDQEVGSLIDWYNVQFYNQGTSEYTTCTNLLTTSGGTYPGSSLFEIAANGVSLDKLVIGKPGNSGDADSGYIAPATLAGCVEQAKSQGWDAGIMVWEFPDAASSWITTVRSEAFPV</sequence>
<keyword evidence="5 7" id="KW-0326">Glycosidase</keyword>
<evidence type="ECO:0000256" key="9">
    <source>
        <dbReference type="SAM" id="SignalP"/>
    </source>
</evidence>
<evidence type="ECO:0000256" key="6">
    <source>
        <dbReference type="ARBA" id="ARBA00023326"/>
    </source>
</evidence>
<keyword evidence="9" id="KW-0732">Signal</keyword>
<keyword evidence="4" id="KW-0119">Carbohydrate metabolism</keyword>
<dbReference type="Gene3D" id="3.20.20.80">
    <property type="entry name" value="Glycosidases"/>
    <property type="match status" value="1"/>
</dbReference>
<name>M2RD55_CERS8</name>
<dbReference type="OrthoDB" id="3012298at2759"/>
<comment type="catalytic activity">
    <reaction evidence="1">
        <text>Random endo-hydrolysis of N-acetyl-beta-D-glucosaminide (1-&gt;4)-beta-linkages in chitin and chitodextrins.</text>
        <dbReference type="EC" id="3.2.1.14"/>
    </reaction>
</comment>
<evidence type="ECO:0000256" key="1">
    <source>
        <dbReference type="ARBA" id="ARBA00000822"/>
    </source>
</evidence>
<evidence type="ECO:0000256" key="8">
    <source>
        <dbReference type="RuleBase" id="RU004453"/>
    </source>
</evidence>
<evidence type="ECO:0000256" key="7">
    <source>
        <dbReference type="RuleBase" id="RU000489"/>
    </source>
</evidence>
<dbReference type="PROSITE" id="PS01095">
    <property type="entry name" value="GH18_1"/>
    <property type="match status" value="1"/>
</dbReference>
<dbReference type="GO" id="GO:0008843">
    <property type="term" value="F:endochitinase activity"/>
    <property type="evidence" value="ECO:0007669"/>
    <property type="project" value="UniProtKB-EC"/>
</dbReference>
<dbReference type="Pfam" id="PF00704">
    <property type="entry name" value="Glyco_hydro_18"/>
    <property type="match status" value="1"/>
</dbReference>
<evidence type="ECO:0000256" key="4">
    <source>
        <dbReference type="ARBA" id="ARBA00023277"/>
    </source>
</evidence>
<comment type="similarity">
    <text evidence="8">Belongs to the glycosyl hydrolase 18 family.</text>
</comment>
<evidence type="ECO:0000313" key="11">
    <source>
        <dbReference type="EMBL" id="EMD36751.1"/>
    </source>
</evidence>
<reference evidence="11 12" key="1">
    <citation type="journal article" date="2012" name="Proc. Natl. Acad. Sci. U.S.A.">
        <title>Comparative genomics of Ceriporiopsis subvermispora and Phanerochaete chrysosporium provide insight into selective ligninolysis.</title>
        <authorList>
            <person name="Fernandez-Fueyo E."/>
            <person name="Ruiz-Duenas F.J."/>
            <person name="Ferreira P."/>
            <person name="Floudas D."/>
            <person name="Hibbett D.S."/>
            <person name="Canessa P."/>
            <person name="Larrondo L.F."/>
            <person name="James T.Y."/>
            <person name="Seelenfreund D."/>
            <person name="Lobos S."/>
            <person name="Polanco R."/>
            <person name="Tello M."/>
            <person name="Honda Y."/>
            <person name="Watanabe T."/>
            <person name="Watanabe T."/>
            <person name="Ryu J.S."/>
            <person name="Kubicek C.P."/>
            <person name="Schmoll M."/>
            <person name="Gaskell J."/>
            <person name="Hammel K.E."/>
            <person name="St John F.J."/>
            <person name="Vanden Wymelenberg A."/>
            <person name="Sabat G."/>
            <person name="Splinter BonDurant S."/>
            <person name="Syed K."/>
            <person name="Yadav J.S."/>
            <person name="Doddapaneni H."/>
            <person name="Subramanian V."/>
            <person name="Lavin J.L."/>
            <person name="Oguiza J.A."/>
            <person name="Perez G."/>
            <person name="Pisabarro A.G."/>
            <person name="Ramirez L."/>
            <person name="Santoyo F."/>
            <person name="Master E."/>
            <person name="Coutinho P.M."/>
            <person name="Henrissat B."/>
            <person name="Lombard V."/>
            <person name="Magnuson J.K."/>
            <person name="Kuees U."/>
            <person name="Hori C."/>
            <person name="Igarashi K."/>
            <person name="Samejima M."/>
            <person name="Held B.W."/>
            <person name="Barry K.W."/>
            <person name="LaButti K.M."/>
            <person name="Lapidus A."/>
            <person name="Lindquist E.A."/>
            <person name="Lucas S.M."/>
            <person name="Riley R."/>
            <person name="Salamov A.A."/>
            <person name="Hoffmeister D."/>
            <person name="Schwenk D."/>
            <person name="Hadar Y."/>
            <person name="Yarden O."/>
            <person name="de Vries R.P."/>
            <person name="Wiebenga A."/>
            <person name="Stenlid J."/>
            <person name="Eastwood D."/>
            <person name="Grigoriev I.V."/>
            <person name="Berka R.M."/>
            <person name="Blanchette R.A."/>
            <person name="Kersten P."/>
            <person name="Martinez A.T."/>
            <person name="Vicuna R."/>
            <person name="Cullen D."/>
        </authorList>
    </citation>
    <scope>NUCLEOTIDE SEQUENCE [LARGE SCALE GENOMIC DNA]</scope>
    <source>
        <strain evidence="11 12">B</strain>
    </source>
</reference>
<dbReference type="GO" id="GO:0000272">
    <property type="term" value="P:polysaccharide catabolic process"/>
    <property type="evidence" value="ECO:0007669"/>
    <property type="project" value="UniProtKB-KW"/>
</dbReference>
<dbReference type="InterPro" id="IPR017853">
    <property type="entry name" value="GH"/>
</dbReference>
<feature type="chain" id="PRO_5004024728" evidence="9">
    <location>
        <begin position="25"/>
        <end position="328"/>
    </location>
</feature>
<dbReference type="EMBL" id="KB445797">
    <property type="protein sequence ID" value="EMD36751.1"/>
    <property type="molecule type" value="Genomic_DNA"/>
</dbReference>